<dbReference type="InterPro" id="IPR002656">
    <property type="entry name" value="Acyl_transf_3_dom"/>
</dbReference>
<feature type="transmembrane region" description="Helical" evidence="1">
    <location>
        <begin position="202"/>
        <end position="221"/>
    </location>
</feature>
<proteinExistence type="predicted"/>
<feature type="domain" description="Acyltransferase 3" evidence="2">
    <location>
        <begin position="9"/>
        <end position="341"/>
    </location>
</feature>
<reference evidence="3" key="1">
    <citation type="submission" date="2020-05" db="EMBL/GenBank/DDBJ databases">
        <authorList>
            <person name="Chiriac C."/>
            <person name="Salcher M."/>
            <person name="Ghai R."/>
            <person name="Kavagutti S V."/>
        </authorList>
    </citation>
    <scope>NUCLEOTIDE SEQUENCE</scope>
</reference>
<keyword evidence="1" id="KW-0472">Membrane</keyword>
<keyword evidence="1" id="KW-0812">Transmembrane</keyword>
<feature type="transmembrane region" description="Helical" evidence="1">
    <location>
        <begin position="164"/>
        <end position="182"/>
    </location>
</feature>
<dbReference type="PANTHER" id="PTHR36927">
    <property type="entry name" value="BLR4337 PROTEIN"/>
    <property type="match status" value="1"/>
</dbReference>
<dbReference type="GO" id="GO:0016747">
    <property type="term" value="F:acyltransferase activity, transferring groups other than amino-acyl groups"/>
    <property type="evidence" value="ECO:0007669"/>
    <property type="project" value="InterPro"/>
</dbReference>
<dbReference type="EMBL" id="CAEZXK010000059">
    <property type="protein sequence ID" value="CAB4695477.1"/>
    <property type="molecule type" value="Genomic_DNA"/>
</dbReference>
<feature type="transmembrane region" description="Helical" evidence="1">
    <location>
        <begin position="262"/>
        <end position="284"/>
    </location>
</feature>
<accession>A0A6J6P9K8</accession>
<feature type="transmembrane region" description="Helical" evidence="1">
    <location>
        <begin position="233"/>
        <end position="250"/>
    </location>
</feature>
<name>A0A6J6P9K8_9ZZZZ</name>
<feature type="transmembrane region" description="Helical" evidence="1">
    <location>
        <begin position="322"/>
        <end position="344"/>
    </location>
</feature>
<sequence length="379" mass="43625">MAKPNGRILGLDAARSVLMLLGILVHTGSFVSSFQPASASPLDNSVLIITMLVHDFRMPAFFAVAGLFAAMLIDHRGLRGFWQQRVRRLFWPLVAASVTVIPITLASFDVSTPQKLMDAGFVHMWFVYYLLIFSAVTILFYWLFHKTALGQRKHELLKKLARRWFANPIILLLAAAVTFLLPEYFSFESGSFEETSSVLPNIYLLIFYGIFFSLGLFSYSIWQTIESKLRKFWWIYLALGLAAFSTYSNLMFSNTGQSWWKFAYTLATWMLAAGFFAFFVRFANKPNRFFAYFSEASYWIYIVHLPIVLASLDWLAKWQVPFFWSFVISTIFTFGISTLSYHWLVKDTIIGKFLAGKLGQNLSKKQLRKNLSGDKKVRR</sequence>
<protein>
    <submittedName>
        <fullName evidence="3">Unannotated protein</fullName>
    </submittedName>
</protein>
<keyword evidence="1" id="KW-1133">Transmembrane helix</keyword>
<evidence type="ECO:0000259" key="2">
    <source>
        <dbReference type="Pfam" id="PF01757"/>
    </source>
</evidence>
<evidence type="ECO:0000313" key="3">
    <source>
        <dbReference type="EMBL" id="CAB4695477.1"/>
    </source>
</evidence>
<dbReference type="Pfam" id="PF01757">
    <property type="entry name" value="Acyl_transf_3"/>
    <property type="match status" value="1"/>
</dbReference>
<evidence type="ECO:0000256" key="1">
    <source>
        <dbReference type="SAM" id="Phobius"/>
    </source>
</evidence>
<feature type="transmembrane region" description="Helical" evidence="1">
    <location>
        <begin position="89"/>
        <end position="108"/>
    </location>
</feature>
<feature type="transmembrane region" description="Helical" evidence="1">
    <location>
        <begin position="12"/>
        <end position="34"/>
    </location>
</feature>
<feature type="transmembrane region" description="Helical" evidence="1">
    <location>
        <begin position="296"/>
        <end position="316"/>
    </location>
</feature>
<feature type="transmembrane region" description="Helical" evidence="1">
    <location>
        <begin position="120"/>
        <end position="144"/>
    </location>
</feature>
<dbReference type="PANTHER" id="PTHR36927:SF1">
    <property type="entry name" value="MDO-LIKE PROTEIN"/>
    <property type="match status" value="1"/>
</dbReference>
<gene>
    <name evidence="3" type="ORF">UFOPK2370_01220</name>
</gene>
<organism evidence="3">
    <name type="scientific">freshwater metagenome</name>
    <dbReference type="NCBI Taxonomy" id="449393"/>
    <lineage>
        <taxon>unclassified sequences</taxon>
        <taxon>metagenomes</taxon>
        <taxon>ecological metagenomes</taxon>
    </lineage>
</organism>
<dbReference type="InterPro" id="IPR050623">
    <property type="entry name" value="Glucan_succinyl_AcylTrfase"/>
</dbReference>
<dbReference type="AlphaFoldDB" id="A0A6J6P9K8"/>
<feature type="transmembrane region" description="Helical" evidence="1">
    <location>
        <begin position="46"/>
        <end position="68"/>
    </location>
</feature>